<evidence type="ECO:0000256" key="5">
    <source>
        <dbReference type="ARBA" id="ARBA00023015"/>
    </source>
</evidence>
<keyword evidence="13" id="KW-1185">Reference proteome</keyword>
<dbReference type="Proteomes" id="UP000663814">
    <property type="component" value="Unassembled WGS sequence"/>
</dbReference>
<evidence type="ECO:0000256" key="8">
    <source>
        <dbReference type="ARBA" id="ARBA00023163"/>
    </source>
</evidence>
<gene>
    <name evidence="12" type="ORF">I4W93_017855</name>
</gene>
<evidence type="ECO:0000256" key="1">
    <source>
        <dbReference type="ARBA" id="ARBA00004496"/>
    </source>
</evidence>
<dbReference type="InterPro" id="IPR001789">
    <property type="entry name" value="Sig_transdc_resp-reg_receiver"/>
</dbReference>
<dbReference type="EMBL" id="JAERPS020000007">
    <property type="protein sequence ID" value="MBZ9613460.1"/>
    <property type="molecule type" value="Genomic_DNA"/>
</dbReference>
<keyword evidence="7 9" id="KW-0010">Activator</keyword>
<dbReference type="PIRSF" id="PIRSF006171">
    <property type="entry name" value="RR_citrat_malat"/>
    <property type="match status" value="1"/>
</dbReference>
<dbReference type="Pfam" id="PF20714">
    <property type="entry name" value="HTH_64"/>
    <property type="match status" value="1"/>
</dbReference>
<comment type="subcellular location">
    <subcellularLocation>
        <location evidence="1 9">Cytoplasm</location>
    </subcellularLocation>
</comment>
<keyword evidence="4 9" id="KW-0902">Two-component regulatory system</keyword>
<dbReference type="InterPro" id="IPR024187">
    <property type="entry name" value="Sig_transdc_resp-reg_cit/mal"/>
</dbReference>
<protein>
    <recommendedName>
        <fullName evidence="9">Transcriptional regulatory protein</fullName>
    </recommendedName>
</protein>
<name>A0ABS7XE88_9GAMM</name>
<dbReference type="SUPFAM" id="SSF52172">
    <property type="entry name" value="CheY-like"/>
    <property type="match status" value="1"/>
</dbReference>
<evidence type="ECO:0000313" key="12">
    <source>
        <dbReference type="EMBL" id="MBZ9613460.1"/>
    </source>
</evidence>
<reference evidence="12 13" key="1">
    <citation type="submission" date="2020-12" db="EMBL/GenBank/DDBJ databases">
        <authorList>
            <person name="Ruan W."/>
            <person name="Khan S.A."/>
            <person name="Jeon C.O."/>
        </authorList>
    </citation>
    <scope>NUCLEOTIDE SEQUENCE [LARGE SCALE GENOMIC DNA]</scope>
    <source>
        <strain evidence="12 13">MA-13</strain>
    </source>
</reference>
<keyword evidence="5 9" id="KW-0805">Transcription regulation</keyword>
<dbReference type="SMART" id="SM00448">
    <property type="entry name" value="REC"/>
    <property type="match status" value="1"/>
</dbReference>
<evidence type="ECO:0000256" key="9">
    <source>
        <dbReference type="PIRNR" id="PIRNR006171"/>
    </source>
</evidence>
<keyword evidence="2 9" id="KW-0963">Cytoplasm</keyword>
<keyword evidence="6 9" id="KW-0238">DNA-binding</keyword>
<keyword evidence="8 9" id="KW-0804">Transcription</keyword>
<dbReference type="InterPro" id="IPR051271">
    <property type="entry name" value="2C-system_Tx_regulators"/>
</dbReference>
<dbReference type="RefSeq" id="WP_205312105.1">
    <property type="nucleotide sequence ID" value="NZ_JAERPS020000007.1"/>
</dbReference>
<dbReference type="Gene3D" id="3.40.50.2300">
    <property type="match status" value="1"/>
</dbReference>
<evidence type="ECO:0000259" key="11">
    <source>
        <dbReference type="PROSITE" id="PS50110"/>
    </source>
</evidence>
<proteinExistence type="predicted"/>
<organism evidence="12 13">
    <name type="scientific">Rheinheimera maricola</name>
    <dbReference type="NCBI Taxonomy" id="2793282"/>
    <lineage>
        <taxon>Bacteria</taxon>
        <taxon>Pseudomonadati</taxon>
        <taxon>Pseudomonadota</taxon>
        <taxon>Gammaproteobacteria</taxon>
        <taxon>Chromatiales</taxon>
        <taxon>Chromatiaceae</taxon>
        <taxon>Rheinheimera</taxon>
    </lineage>
</organism>
<evidence type="ECO:0000256" key="10">
    <source>
        <dbReference type="PROSITE-ProRule" id="PRU00169"/>
    </source>
</evidence>
<feature type="domain" description="Response regulatory" evidence="11">
    <location>
        <begin position="4"/>
        <end position="127"/>
    </location>
</feature>
<dbReference type="PROSITE" id="PS50110">
    <property type="entry name" value="RESPONSE_REGULATORY"/>
    <property type="match status" value="1"/>
</dbReference>
<evidence type="ECO:0000313" key="13">
    <source>
        <dbReference type="Proteomes" id="UP000663814"/>
    </source>
</evidence>
<dbReference type="PANTHER" id="PTHR45526">
    <property type="entry name" value="TRANSCRIPTIONAL REGULATORY PROTEIN DPIA"/>
    <property type="match status" value="1"/>
</dbReference>
<accession>A0ABS7XE88</accession>
<feature type="modified residue" description="4-aspartylphosphate" evidence="10">
    <location>
        <position position="62"/>
    </location>
</feature>
<evidence type="ECO:0000256" key="6">
    <source>
        <dbReference type="ARBA" id="ARBA00023125"/>
    </source>
</evidence>
<evidence type="ECO:0000256" key="3">
    <source>
        <dbReference type="ARBA" id="ARBA00022553"/>
    </source>
</evidence>
<dbReference type="InterPro" id="IPR048714">
    <property type="entry name" value="DpiA-like_HTH"/>
</dbReference>
<evidence type="ECO:0000256" key="7">
    <source>
        <dbReference type="ARBA" id="ARBA00023159"/>
    </source>
</evidence>
<evidence type="ECO:0000256" key="2">
    <source>
        <dbReference type="ARBA" id="ARBA00022490"/>
    </source>
</evidence>
<dbReference type="InterPro" id="IPR011006">
    <property type="entry name" value="CheY-like_superfamily"/>
</dbReference>
<dbReference type="Pfam" id="PF00072">
    <property type="entry name" value="Response_reg"/>
    <property type="match status" value="1"/>
</dbReference>
<sequence length="236" mass="26235">MTYSVVIVEDEIEVAQLLAQYLMSPDKRRANAPRYQVLGIASDLATARSVLSALNPALILLDVYLPDGSGLTLLSELRARDTNSEIMLLTAAKEVQVLEKAMQLGVCDFLVKPIMLSRLDQALSRFEEKQQHLSAAQEVTQSMVDALFLNPADSGKDNANGRLPKGVDGLTLQKVRQVFNATPEQAYTAQRIGEQLGISRSTARRYLEYLLESTELMVDQNYGAIGRPERSYRKCR</sequence>
<comment type="caution">
    <text evidence="12">The sequence shown here is derived from an EMBL/GenBank/DDBJ whole genome shotgun (WGS) entry which is preliminary data.</text>
</comment>
<evidence type="ECO:0000256" key="4">
    <source>
        <dbReference type="ARBA" id="ARBA00023012"/>
    </source>
</evidence>
<keyword evidence="3 10" id="KW-0597">Phosphoprotein</keyword>
<reference evidence="12 13" key="2">
    <citation type="submission" date="2021-08" db="EMBL/GenBank/DDBJ databases">
        <title>Rheinheimera aquimaris sp. nov., isolated from seawater of the East Sea in Korea.</title>
        <authorList>
            <person name="Kim K.H."/>
            <person name="Wenting R."/>
            <person name="Kim K.R."/>
            <person name="Jeon C.O."/>
        </authorList>
    </citation>
    <scope>NUCLEOTIDE SEQUENCE [LARGE SCALE GENOMIC DNA]</scope>
    <source>
        <strain evidence="12 13">MA-13</strain>
    </source>
</reference>
<dbReference type="PANTHER" id="PTHR45526:SF1">
    <property type="entry name" value="TRANSCRIPTIONAL REGULATORY PROTEIN DCUR-RELATED"/>
    <property type="match status" value="1"/>
</dbReference>